<dbReference type="GO" id="GO:0008168">
    <property type="term" value="F:methyltransferase activity"/>
    <property type="evidence" value="ECO:0007669"/>
    <property type="project" value="UniProtKB-KW"/>
</dbReference>
<dbReference type="Proteomes" id="UP000095247">
    <property type="component" value="Unassembled WGS sequence"/>
</dbReference>
<keyword evidence="2" id="KW-0808">Transferase</keyword>
<dbReference type="PANTHER" id="PTHR34203:SF15">
    <property type="entry name" value="SLL1173 PROTEIN"/>
    <property type="match status" value="1"/>
</dbReference>
<protein>
    <submittedName>
        <fullName evidence="2">Methyltransferase</fullName>
    </submittedName>
</protein>
<feature type="domain" description="Methyltransferase FkbM" evidence="1">
    <location>
        <begin position="147"/>
        <end position="291"/>
    </location>
</feature>
<organism evidence="2 3">
    <name type="scientific">Brachyspira hampsonii</name>
    <dbReference type="NCBI Taxonomy" id="1287055"/>
    <lineage>
        <taxon>Bacteria</taxon>
        <taxon>Pseudomonadati</taxon>
        <taxon>Spirochaetota</taxon>
        <taxon>Spirochaetia</taxon>
        <taxon>Brachyspirales</taxon>
        <taxon>Brachyspiraceae</taxon>
        <taxon>Brachyspira</taxon>
    </lineage>
</organism>
<evidence type="ECO:0000313" key="2">
    <source>
        <dbReference type="EMBL" id="OEJ14395.1"/>
    </source>
</evidence>
<dbReference type="AlphaFoldDB" id="A0A1E5NE24"/>
<proteinExistence type="predicted"/>
<name>A0A1E5NE24_9SPIR</name>
<reference evidence="2 3" key="1">
    <citation type="submission" date="2016-08" db="EMBL/GenBank/DDBJ databases">
        <title>Characterization and recognition of Brachyspira hampsonii sp. nov., a novel intestinal spirochete that is pathogenic to pigs.</title>
        <authorList>
            <person name="Mirajkar N."/>
            <person name="La T."/>
            <person name="Phillips N."/>
            <person name="Hampson D."/>
            <person name="Gebhart C."/>
        </authorList>
    </citation>
    <scope>NUCLEOTIDE SEQUENCE [LARGE SCALE GENOMIC DNA]</scope>
    <source>
        <strain evidence="2 3">P280/1</strain>
    </source>
</reference>
<evidence type="ECO:0000313" key="3">
    <source>
        <dbReference type="Proteomes" id="UP000095247"/>
    </source>
</evidence>
<dbReference type="InterPro" id="IPR029063">
    <property type="entry name" value="SAM-dependent_MTases_sf"/>
</dbReference>
<dbReference type="SUPFAM" id="SSF53335">
    <property type="entry name" value="S-adenosyl-L-methionine-dependent methyltransferases"/>
    <property type="match status" value="1"/>
</dbReference>
<evidence type="ECO:0000259" key="1">
    <source>
        <dbReference type="Pfam" id="PF05050"/>
    </source>
</evidence>
<dbReference type="Gene3D" id="3.40.50.150">
    <property type="entry name" value="Vaccinia Virus protein VP39"/>
    <property type="match status" value="1"/>
</dbReference>
<gene>
    <name evidence="2" type="ORF">BFL38_06085</name>
</gene>
<dbReference type="PANTHER" id="PTHR34203">
    <property type="entry name" value="METHYLTRANSFERASE, FKBM FAMILY PROTEIN"/>
    <property type="match status" value="1"/>
</dbReference>
<dbReference type="GO" id="GO:0032259">
    <property type="term" value="P:methylation"/>
    <property type="evidence" value="ECO:0007669"/>
    <property type="project" value="UniProtKB-KW"/>
</dbReference>
<sequence length="319" mass="37803">MKEINNILEKCRKIVNKNFIKEEIEKIENNDNFIRAMKEENNNSFDIFYNMLYESYSKDLFEKIVRYRYLLSFYRDAYTNSKEKIKLSMKYGSINIFSWGLKRFLFSLEKYKYPSEIENFLLFYIFGLEQYNIKNIFEVGGDSVIFDIGAWKGDTAYFFSKKCNDNAKIYAFEPDINAFETLKLIKEKYKLNNVVLENILFSNKNESVDFVSMTPNTPTVKMNAVTVDDFVESNNIRKIDYLKMDVEGAEMHILEGALNTIKKFRPSLAIAIYHGGELFMEDFYKIPVFIKEITENYEYYIRTFSPWGGETILFCIPKK</sequence>
<dbReference type="RefSeq" id="WP_069726570.1">
    <property type="nucleotide sequence ID" value="NZ_MDCO01000010.1"/>
</dbReference>
<accession>A0A1E5NE24</accession>
<dbReference type="InterPro" id="IPR006342">
    <property type="entry name" value="FkbM_mtfrase"/>
</dbReference>
<comment type="caution">
    <text evidence="2">The sequence shown here is derived from an EMBL/GenBank/DDBJ whole genome shotgun (WGS) entry which is preliminary data.</text>
</comment>
<dbReference type="NCBIfam" id="TIGR01444">
    <property type="entry name" value="fkbM_fam"/>
    <property type="match status" value="1"/>
</dbReference>
<dbReference type="Pfam" id="PF05050">
    <property type="entry name" value="Methyltransf_21"/>
    <property type="match status" value="1"/>
</dbReference>
<dbReference type="InterPro" id="IPR052514">
    <property type="entry name" value="SAM-dependent_MTase"/>
</dbReference>
<keyword evidence="2" id="KW-0489">Methyltransferase</keyword>
<dbReference type="EMBL" id="MDCO01000010">
    <property type="protein sequence ID" value="OEJ14395.1"/>
    <property type="molecule type" value="Genomic_DNA"/>
</dbReference>